<dbReference type="PANTHER" id="PTHR12941:SF13">
    <property type="entry name" value="ER MEMBRANE PROTEIN COMPLEX SUBUNIT 8"/>
    <property type="match status" value="1"/>
</dbReference>
<proteinExistence type="predicted"/>
<dbReference type="EMBL" id="IACK01110769">
    <property type="protein sequence ID" value="LAA84127.1"/>
    <property type="molecule type" value="Transcribed_RNA"/>
</dbReference>
<dbReference type="Pfam" id="PF03665">
    <property type="entry name" value="UPF0172"/>
    <property type="match status" value="1"/>
</dbReference>
<evidence type="ECO:0000313" key="1">
    <source>
        <dbReference type="EMBL" id="LAA84127.1"/>
    </source>
</evidence>
<reference evidence="1" key="2">
    <citation type="submission" date="2017-11" db="EMBL/GenBank/DDBJ databases">
        <title>Coralsnake Venomics: Analyses of Venom Gland Transcriptomes and Proteomes of Six Brazilian Taxa.</title>
        <authorList>
            <person name="Aird S.D."/>
            <person name="Jorge da Silva N."/>
            <person name="Qiu L."/>
            <person name="Villar-Briones A."/>
            <person name="Aparecida-Saddi V."/>
            <person name="Campos-Telles M.P."/>
            <person name="Grau M."/>
            <person name="Mikheyev A.S."/>
        </authorList>
    </citation>
    <scope>NUCLEOTIDE SEQUENCE</scope>
    <source>
        <tissue evidence="1">Venom_gland</tissue>
    </source>
</reference>
<organism evidence="1">
    <name type="scientific">Micrurus lemniscatus lemniscatus</name>
    <dbReference type="NCBI Taxonomy" id="129467"/>
    <lineage>
        <taxon>Eukaryota</taxon>
        <taxon>Metazoa</taxon>
        <taxon>Chordata</taxon>
        <taxon>Craniata</taxon>
        <taxon>Vertebrata</taxon>
        <taxon>Euteleostomi</taxon>
        <taxon>Lepidosauria</taxon>
        <taxon>Squamata</taxon>
        <taxon>Bifurcata</taxon>
        <taxon>Unidentata</taxon>
        <taxon>Episquamata</taxon>
        <taxon>Toxicofera</taxon>
        <taxon>Serpentes</taxon>
        <taxon>Colubroidea</taxon>
        <taxon>Elapidae</taxon>
        <taxon>Elapinae</taxon>
        <taxon>Micrurus</taxon>
    </lineage>
</organism>
<sequence length="127" mass="14458">MFYKPFFFAVTVKRIAWLLNRSGFPDSLPLLKVAHGNPMTPQDAVTVVNVRTGHAKSLFPVVPSDVAAHLLFLPSDYCEDWTEAQRISESLLDSRSYETLVDFDNHLDDIRNDWTNPEINKAVLHLC</sequence>
<dbReference type="GO" id="GO:0072546">
    <property type="term" value="C:EMC complex"/>
    <property type="evidence" value="ECO:0007669"/>
    <property type="project" value="InterPro"/>
</dbReference>
<dbReference type="PANTHER" id="PTHR12941">
    <property type="entry name" value="ER MEMBRANE PROTEIN COMPLEX"/>
    <property type="match status" value="1"/>
</dbReference>
<accession>A0A2D4IIW1</accession>
<protein>
    <submittedName>
        <fullName evidence="1">Uncharacterized protein</fullName>
    </submittedName>
</protein>
<dbReference type="InterPro" id="IPR005366">
    <property type="entry name" value="EMC8/9"/>
</dbReference>
<reference evidence="1" key="1">
    <citation type="submission" date="2017-07" db="EMBL/GenBank/DDBJ databases">
        <authorList>
            <person name="Mikheyev A."/>
            <person name="Grau M."/>
        </authorList>
    </citation>
    <scope>NUCLEOTIDE SEQUENCE</scope>
    <source>
        <tissue evidence="1">Venom_gland</tissue>
    </source>
</reference>
<name>A0A2D4IIW1_MICLE</name>
<dbReference type="AlphaFoldDB" id="A0A2D4IIW1"/>